<gene>
    <name evidence="2" type="ORF">NAT47_00385</name>
</gene>
<dbReference type="PROSITE" id="PS50164">
    <property type="entry name" value="GIY_YIG"/>
    <property type="match status" value="1"/>
</dbReference>
<proteinExistence type="predicted"/>
<dbReference type="InterPro" id="IPR035901">
    <property type="entry name" value="GIY-YIG_endonuc_sf"/>
</dbReference>
<dbReference type="RefSeq" id="WP_250579374.1">
    <property type="nucleotide sequence ID" value="NZ_JAMLJN010000001.1"/>
</dbReference>
<keyword evidence="2" id="KW-0238">DNA-binding</keyword>
<dbReference type="GO" id="GO:0003677">
    <property type="term" value="F:DNA binding"/>
    <property type="evidence" value="ECO:0007669"/>
    <property type="project" value="UniProtKB-KW"/>
</dbReference>
<dbReference type="InterPro" id="IPR003647">
    <property type="entry name" value="Intron_nuc_1_rpt"/>
</dbReference>
<evidence type="ECO:0000259" key="1">
    <source>
        <dbReference type="PROSITE" id="PS50164"/>
    </source>
</evidence>
<dbReference type="Gene3D" id="3.40.1440.10">
    <property type="entry name" value="GIY-YIG endonuclease"/>
    <property type="match status" value="1"/>
</dbReference>
<protein>
    <submittedName>
        <fullName evidence="2">NUMOD1 domain-containing DNA-binding protein</fullName>
    </submittedName>
</protein>
<dbReference type="SMART" id="SM00497">
    <property type="entry name" value="IENR1"/>
    <property type="match status" value="2"/>
</dbReference>
<dbReference type="EMBL" id="JAMLJN010000001">
    <property type="protein sequence ID" value="MCL9768868.1"/>
    <property type="molecule type" value="Genomic_DNA"/>
</dbReference>
<dbReference type="InterPro" id="IPR000305">
    <property type="entry name" value="GIY-YIG_endonuc"/>
</dbReference>
<dbReference type="InterPro" id="IPR006350">
    <property type="entry name" value="Intron_endoG1"/>
</dbReference>
<dbReference type="SMART" id="SM00465">
    <property type="entry name" value="GIYc"/>
    <property type="match status" value="1"/>
</dbReference>
<dbReference type="Pfam" id="PF07453">
    <property type="entry name" value="NUMOD1"/>
    <property type="match status" value="2"/>
</dbReference>
<evidence type="ECO:0000313" key="3">
    <source>
        <dbReference type="Proteomes" id="UP001203342"/>
    </source>
</evidence>
<name>A0ABT0TD40_9FLAO</name>
<dbReference type="InterPro" id="IPR010896">
    <property type="entry name" value="NUMOD1"/>
</dbReference>
<dbReference type="NCBIfam" id="TIGR01453">
    <property type="entry name" value="grpIintron_endo"/>
    <property type="match status" value="1"/>
</dbReference>
<dbReference type="SUPFAM" id="SSF82771">
    <property type="entry name" value="GIY-YIG endonuclease"/>
    <property type="match status" value="1"/>
</dbReference>
<dbReference type="InterPro" id="IPR036388">
    <property type="entry name" value="WH-like_DNA-bd_sf"/>
</dbReference>
<dbReference type="Proteomes" id="UP001203342">
    <property type="component" value="Unassembled WGS sequence"/>
</dbReference>
<accession>A0ABT0TD40</accession>
<dbReference type="Pfam" id="PF01541">
    <property type="entry name" value="GIY-YIG"/>
    <property type="match status" value="1"/>
</dbReference>
<comment type="caution">
    <text evidence="2">The sequence shown here is derived from an EMBL/GenBank/DDBJ whole genome shotgun (WGS) entry which is preliminary data.</text>
</comment>
<organism evidence="2 3">
    <name type="scientific">Flavobacterium fragile</name>
    <dbReference type="NCBI Taxonomy" id="2949085"/>
    <lineage>
        <taxon>Bacteria</taxon>
        <taxon>Pseudomonadati</taxon>
        <taxon>Bacteroidota</taxon>
        <taxon>Flavobacteriia</taxon>
        <taxon>Flavobacteriales</taxon>
        <taxon>Flavobacteriaceae</taxon>
        <taxon>Flavobacterium</taxon>
    </lineage>
</organism>
<reference evidence="2 3" key="1">
    <citation type="submission" date="2022-05" db="EMBL/GenBank/DDBJ databases">
        <title>Flavobacterium sp., isolated from activated sludge.</title>
        <authorList>
            <person name="Ran Q."/>
        </authorList>
    </citation>
    <scope>NUCLEOTIDE SEQUENCE [LARGE SCALE GENOMIC DNA]</scope>
    <source>
        <strain evidence="2 3">HXWNR69</strain>
    </source>
</reference>
<dbReference type="Gene3D" id="1.10.10.10">
    <property type="entry name" value="Winged helix-like DNA-binding domain superfamily/Winged helix DNA-binding domain"/>
    <property type="match status" value="2"/>
</dbReference>
<dbReference type="CDD" id="cd10443">
    <property type="entry name" value="GIY-YIG_HE_Tlr8p_PBC-V_like"/>
    <property type="match status" value="1"/>
</dbReference>
<sequence>MKEGIIYKATNVATEEVYIGATTINLQERINDHYNKATKNYGHKFQNAIREYGFESFIWEQIDTGINTDELALKEKYYIQKFDSFNNGYNSDRGGGFKKTIFQYNLTGELESTFQSLEEASKSSSISEESISHACVGDRKTSNGFYWTYTYTFDLKEDIRKKKVIQYDFEGKTLNVFDSIAEASKATETNKSSIAKCCRGERKKAGNFIWKFIN</sequence>
<evidence type="ECO:0000313" key="2">
    <source>
        <dbReference type="EMBL" id="MCL9768868.1"/>
    </source>
</evidence>
<keyword evidence="3" id="KW-1185">Reference proteome</keyword>
<feature type="domain" description="GIY-YIG" evidence="1">
    <location>
        <begin position="2"/>
        <end position="91"/>
    </location>
</feature>